<feature type="compositionally biased region" description="Basic and acidic residues" evidence="1">
    <location>
        <begin position="8"/>
        <end position="17"/>
    </location>
</feature>
<gene>
    <name evidence="2" type="ORF">SLI_2087</name>
</gene>
<name>A0A7U9DPN9_STRLI</name>
<evidence type="ECO:0000256" key="1">
    <source>
        <dbReference type="SAM" id="MobiDB-lite"/>
    </source>
</evidence>
<accession>A0A7U9DPN9</accession>
<evidence type="ECO:0000313" key="3">
    <source>
        <dbReference type="Proteomes" id="UP000014062"/>
    </source>
</evidence>
<dbReference type="AlphaFoldDB" id="A0A7U9DPN9"/>
<protein>
    <submittedName>
        <fullName evidence="2">Uncharacterized protein</fullName>
    </submittedName>
</protein>
<evidence type="ECO:0000313" key="2">
    <source>
        <dbReference type="EMBL" id="EOY46802.1"/>
    </source>
</evidence>
<organism evidence="2 3">
    <name type="scientific">Streptomyces lividans 1326</name>
    <dbReference type="NCBI Taxonomy" id="1200984"/>
    <lineage>
        <taxon>Bacteria</taxon>
        <taxon>Bacillati</taxon>
        <taxon>Actinomycetota</taxon>
        <taxon>Actinomycetes</taxon>
        <taxon>Kitasatosporales</taxon>
        <taxon>Streptomycetaceae</taxon>
        <taxon>Streptomyces</taxon>
    </lineage>
</organism>
<dbReference type="Proteomes" id="UP000014062">
    <property type="component" value="Chromosome"/>
</dbReference>
<feature type="compositionally biased region" description="Basic and acidic residues" evidence="1">
    <location>
        <begin position="34"/>
        <end position="58"/>
    </location>
</feature>
<reference evidence="3" key="1">
    <citation type="journal article" date="2013" name="Genome Biol. Evol.">
        <title>The genome sequence of Streptomyces lividans 66 reveals a novel tRNA-dependent peptide biosynthetic system within a metal-related genomic island.</title>
        <authorList>
            <person name="Cruz-Morales P."/>
            <person name="Vijgenboom E."/>
            <person name="Iruegas-Bocardo F."/>
            <person name="Girard G."/>
            <person name="Yanez-Guerra L.A."/>
            <person name="Ramos-Aboites H.E."/>
            <person name="Pernodet J.L."/>
            <person name="Anne J."/>
            <person name="van Wezel G.P."/>
            <person name="Barona-Gomez F."/>
        </authorList>
    </citation>
    <scope>NUCLEOTIDE SEQUENCE [LARGE SCALE GENOMIC DNA]</scope>
    <source>
        <strain evidence="3">1326</strain>
    </source>
</reference>
<feature type="region of interest" description="Disordered" evidence="1">
    <location>
        <begin position="1"/>
        <end position="58"/>
    </location>
</feature>
<sequence>MGTVTKNVQKDGADGVRRAVSRAPLRQGCQAARVFRERRPPRPDDRRDNDTEPPHSYE</sequence>
<dbReference type="EMBL" id="CM001889">
    <property type="protein sequence ID" value="EOY46802.1"/>
    <property type="molecule type" value="Genomic_DNA"/>
</dbReference>
<proteinExistence type="predicted"/>